<dbReference type="Proteomes" id="UP000221080">
    <property type="component" value="Chromosome 6"/>
</dbReference>
<organism evidence="9 10">
    <name type="scientific">Ictalurus punctatus</name>
    <name type="common">Channel catfish</name>
    <name type="synonym">Silurus punctatus</name>
    <dbReference type="NCBI Taxonomy" id="7998"/>
    <lineage>
        <taxon>Eukaryota</taxon>
        <taxon>Metazoa</taxon>
        <taxon>Chordata</taxon>
        <taxon>Craniata</taxon>
        <taxon>Vertebrata</taxon>
        <taxon>Euteleostomi</taxon>
        <taxon>Actinopterygii</taxon>
        <taxon>Neopterygii</taxon>
        <taxon>Teleostei</taxon>
        <taxon>Ostariophysi</taxon>
        <taxon>Siluriformes</taxon>
        <taxon>Ictaluridae</taxon>
        <taxon>Ictalurus</taxon>
    </lineage>
</organism>
<dbReference type="Pfam" id="PF00822">
    <property type="entry name" value="PMP22_Claudin"/>
    <property type="match status" value="1"/>
</dbReference>
<reference evidence="9" key="1">
    <citation type="journal article" date="2016" name="Nat. Commun.">
        <title>The channel catfish genome sequence provides insights into the evolution of scale formation in teleosts.</title>
        <authorList>
            <person name="Liu Z."/>
            <person name="Liu S."/>
            <person name="Yao J."/>
            <person name="Bao L."/>
            <person name="Zhang J."/>
            <person name="Li Y."/>
            <person name="Jiang C."/>
            <person name="Sun L."/>
            <person name="Wang R."/>
            <person name="Zhang Y."/>
            <person name="Zhou T."/>
            <person name="Zeng Q."/>
            <person name="Fu Q."/>
            <person name="Gao S."/>
            <person name="Li N."/>
            <person name="Koren S."/>
            <person name="Jiang Y."/>
            <person name="Zimin A."/>
            <person name="Xu P."/>
            <person name="Phillippy A.M."/>
            <person name="Geng X."/>
            <person name="Song L."/>
            <person name="Sun F."/>
            <person name="Li C."/>
            <person name="Wang X."/>
            <person name="Chen A."/>
            <person name="Jin Y."/>
            <person name="Yuan Z."/>
            <person name="Yang Y."/>
            <person name="Tan S."/>
            <person name="Peatman E."/>
            <person name="Lu J."/>
            <person name="Qin Z."/>
            <person name="Dunham R."/>
            <person name="Li Z."/>
            <person name="Sonstegard T."/>
            <person name="Feng J."/>
            <person name="Danzmann R.G."/>
            <person name="Schroeder S."/>
            <person name="Scheffler B."/>
            <person name="Duke M.V."/>
            <person name="Ballard L."/>
            <person name="Kucuktas H."/>
            <person name="Kaltenboeck L."/>
            <person name="Liu H."/>
            <person name="Armbruster J."/>
            <person name="Xie Y."/>
            <person name="Kirby M.L."/>
            <person name="Tian Y."/>
            <person name="Flanagan M.E."/>
            <person name="Mu W."/>
            <person name="Waldbieser G.C."/>
        </authorList>
    </citation>
    <scope>NUCLEOTIDE SEQUENCE [LARGE SCALE GENOMIC DNA]</scope>
    <source>
        <strain evidence="9">SDA103</strain>
    </source>
</reference>
<dbReference type="RefSeq" id="XP_017336064.1">
    <property type="nucleotide sequence ID" value="XM_017480575.3"/>
</dbReference>
<reference evidence="10" key="2">
    <citation type="submission" date="2025-08" db="UniProtKB">
        <authorList>
            <consortium name="RefSeq"/>
        </authorList>
    </citation>
    <scope>IDENTIFICATION</scope>
    <source>
        <tissue evidence="10">Blood</tissue>
    </source>
</reference>
<keyword evidence="3 8" id="KW-1003">Cell membrane</keyword>
<proteinExistence type="inferred from homology"/>
<keyword evidence="9" id="KW-1185">Reference proteome</keyword>
<gene>
    <name evidence="10" type="primary">LOC108272264</name>
</gene>
<evidence type="ECO:0000256" key="4">
    <source>
        <dbReference type="ARBA" id="ARBA00022692"/>
    </source>
</evidence>
<sequence length="229" mass="25592">MNYRTVVMYTEIGSFVTCVVGWILVCSTLPMEYWTFSEVASTVITTDHFHSNLWKDCTTDSTGMVDCKEFPTLLGLQPYIHLCRVLIIISILLGLFGAILALVGMKCTKLGGSEVANARVTFVAGINYLTSGLCSIFAYSLYGYKVVVEFFDPNYYAQKRRNDGITPAARQSVYSTEAYWLFKSGCINYPNVFHQEEKKLITCHYREGLSLEQHSILGGVGLSFSLLGD</sequence>
<keyword evidence="7 8" id="KW-0472">Membrane</keyword>
<keyword evidence="6 8" id="KW-1133">Transmembrane helix</keyword>
<evidence type="ECO:0000256" key="6">
    <source>
        <dbReference type="ARBA" id="ARBA00022989"/>
    </source>
</evidence>
<dbReference type="OrthoDB" id="9936647at2759"/>
<evidence type="ECO:0000256" key="2">
    <source>
        <dbReference type="ARBA" id="ARBA00022427"/>
    </source>
</evidence>
<accession>A0A2D0RZZ0</accession>
<evidence type="ECO:0000313" key="10">
    <source>
        <dbReference type="RefSeq" id="XP_017336064.1"/>
    </source>
</evidence>
<dbReference type="InterPro" id="IPR017974">
    <property type="entry name" value="Claudin_CS"/>
</dbReference>
<comment type="caution">
    <text evidence="8">Lacks conserved residue(s) required for the propagation of feature annotation.</text>
</comment>
<keyword evidence="2 8" id="KW-0796">Tight junction</keyword>
<evidence type="ECO:0000256" key="7">
    <source>
        <dbReference type="ARBA" id="ARBA00023136"/>
    </source>
</evidence>
<dbReference type="PRINTS" id="PR01077">
    <property type="entry name" value="CLAUDIN"/>
</dbReference>
<evidence type="ECO:0000256" key="8">
    <source>
        <dbReference type="RuleBase" id="RU060637"/>
    </source>
</evidence>
<comment type="function">
    <text evidence="8">Claudins function as major constituents of the tight junction complexes that regulate the permeability of epithelia.</text>
</comment>
<dbReference type="InterPro" id="IPR004031">
    <property type="entry name" value="PMP22/EMP/MP20/Claudin"/>
</dbReference>
<dbReference type="Gene3D" id="1.20.140.150">
    <property type="match status" value="1"/>
</dbReference>
<comment type="similarity">
    <text evidence="1 8">Belongs to the claudin family.</text>
</comment>
<evidence type="ECO:0000313" key="9">
    <source>
        <dbReference type="Proteomes" id="UP000221080"/>
    </source>
</evidence>
<dbReference type="GO" id="GO:0005198">
    <property type="term" value="F:structural molecule activity"/>
    <property type="evidence" value="ECO:0007669"/>
    <property type="project" value="InterPro"/>
</dbReference>
<comment type="subcellular location">
    <subcellularLocation>
        <location evidence="8">Cell junction</location>
        <location evidence="8">Tight junction</location>
    </subcellularLocation>
    <subcellularLocation>
        <location evidence="8">Cell membrane</location>
        <topology evidence="8">Multi-pass membrane protein</topology>
    </subcellularLocation>
</comment>
<dbReference type="AlphaFoldDB" id="A0A2D0RZZ0"/>
<keyword evidence="4 8" id="KW-0812">Transmembrane</keyword>
<feature type="transmembrane region" description="Helical" evidence="8">
    <location>
        <begin position="79"/>
        <end position="103"/>
    </location>
</feature>
<dbReference type="GeneID" id="108272264"/>
<evidence type="ECO:0000256" key="3">
    <source>
        <dbReference type="ARBA" id="ARBA00022475"/>
    </source>
</evidence>
<dbReference type="PROSITE" id="PS01346">
    <property type="entry name" value="CLAUDIN"/>
    <property type="match status" value="1"/>
</dbReference>
<evidence type="ECO:0000256" key="1">
    <source>
        <dbReference type="ARBA" id="ARBA00008295"/>
    </source>
</evidence>
<protein>
    <recommendedName>
        <fullName evidence="8">Claudin</fullName>
    </recommendedName>
</protein>
<evidence type="ECO:0000256" key="5">
    <source>
        <dbReference type="ARBA" id="ARBA00022949"/>
    </source>
</evidence>
<keyword evidence="5 8" id="KW-0965">Cell junction</keyword>
<dbReference type="GO" id="GO:0005923">
    <property type="term" value="C:bicellular tight junction"/>
    <property type="evidence" value="ECO:0007669"/>
    <property type="project" value="UniProtKB-SubCell"/>
</dbReference>
<dbReference type="PANTHER" id="PTHR12002">
    <property type="entry name" value="CLAUDIN"/>
    <property type="match status" value="1"/>
</dbReference>
<dbReference type="GO" id="GO:0005886">
    <property type="term" value="C:plasma membrane"/>
    <property type="evidence" value="ECO:0007669"/>
    <property type="project" value="UniProtKB-SubCell"/>
</dbReference>
<dbReference type="CTD" id="110437809"/>
<feature type="transmembrane region" description="Helical" evidence="8">
    <location>
        <begin position="12"/>
        <end position="31"/>
    </location>
</feature>
<name>A0A2D0RZZ0_ICTPU</name>
<dbReference type="InterPro" id="IPR006187">
    <property type="entry name" value="Claudin"/>
</dbReference>